<feature type="region of interest" description="Disordered" evidence="1">
    <location>
        <begin position="165"/>
        <end position="216"/>
    </location>
</feature>
<reference evidence="2 3" key="1">
    <citation type="submission" date="2015-09" db="EMBL/GenBank/DDBJ databases">
        <title>Host preference determinants of Valsa canker pathogens revealed by comparative genomics.</title>
        <authorList>
            <person name="Yin Z."/>
            <person name="Huang L."/>
        </authorList>
    </citation>
    <scope>NUCLEOTIDE SEQUENCE [LARGE SCALE GENOMIC DNA]</scope>
    <source>
        <strain evidence="2 3">SXYLt</strain>
    </source>
</reference>
<keyword evidence="3" id="KW-1185">Reference proteome</keyword>
<comment type="caution">
    <text evidence="2">The sequence shown here is derived from an EMBL/GenBank/DDBJ whole genome shotgun (WGS) entry which is preliminary data.</text>
</comment>
<evidence type="ECO:0000313" key="3">
    <source>
        <dbReference type="Proteomes" id="UP000285146"/>
    </source>
</evidence>
<evidence type="ECO:0000256" key="1">
    <source>
        <dbReference type="SAM" id="MobiDB-lite"/>
    </source>
</evidence>
<dbReference type="Proteomes" id="UP000285146">
    <property type="component" value="Unassembled WGS sequence"/>
</dbReference>
<dbReference type="InParanoid" id="A0A423VK62"/>
<protein>
    <submittedName>
        <fullName evidence="2">Uncharacterized protein</fullName>
    </submittedName>
</protein>
<proteinExistence type="predicted"/>
<dbReference type="STRING" id="1230097.A0A423VK62"/>
<feature type="compositionally biased region" description="Low complexity" evidence="1">
    <location>
        <begin position="266"/>
        <end position="282"/>
    </location>
</feature>
<accession>A0A423VK62</accession>
<name>A0A423VK62_9PEZI</name>
<gene>
    <name evidence="2" type="ORF">VPNG_09973</name>
</gene>
<organism evidence="2 3">
    <name type="scientific">Cytospora leucostoma</name>
    <dbReference type="NCBI Taxonomy" id="1230097"/>
    <lineage>
        <taxon>Eukaryota</taxon>
        <taxon>Fungi</taxon>
        <taxon>Dikarya</taxon>
        <taxon>Ascomycota</taxon>
        <taxon>Pezizomycotina</taxon>
        <taxon>Sordariomycetes</taxon>
        <taxon>Sordariomycetidae</taxon>
        <taxon>Diaporthales</taxon>
        <taxon>Cytosporaceae</taxon>
        <taxon>Cytospora</taxon>
    </lineage>
</organism>
<sequence length="371" mass="41830">MAVPTKLSLKIPLSRPEFLHYKRGRHSRLLPTPEEIENVEFDGQQCRITTQEAATQTAKEWIESMIRSEGRWDNHLSIIRIDCPYTTTELLELGRLAQQEGVKQCRKMVRAPVIYDEIGYFLWEKLAEMERGPNFREQDEQKAAEYAREMGARVALANLDDRFRFDVPKGKDRGRQDSEPISPTEVHHQQPQPQQRPRDENHQRQGPQRRPSHYHNQASCHFCGTESICERVEVLEEIRNEALNATRGRVVSKKRQEPPEQVQAKPTTNPTPVAPTNTTIITHTRPAGPSRSSSYASTLLWQREYASSSMASSGTGPRSSSGPRGSTLSDKVVQAVGSLSKSVGSHLGYGLANGYGYGGSRRNRNGSVWTI</sequence>
<dbReference type="AlphaFoldDB" id="A0A423VK62"/>
<dbReference type="OrthoDB" id="5230713at2759"/>
<feature type="region of interest" description="Disordered" evidence="1">
    <location>
        <begin position="248"/>
        <end position="294"/>
    </location>
</feature>
<feature type="region of interest" description="Disordered" evidence="1">
    <location>
        <begin position="308"/>
        <end position="328"/>
    </location>
</feature>
<evidence type="ECO:0000313" key="2">
    <source>
        <dbReference type="EMBL" id="ROV91394.1"/>
    </source>
</evidence>
<feature type="compositionally biased region" description="Basic and acidic residues" evidence="1">
    <location>
        <begin position="165"/>
        <end position="178"/>
    </location>
</feature>
<dbReference type="EMBL" id="LKEB01000091">
    <property type="protein sequence ID" value="ROV91394.1"/>
    <property type="molecule type" value="Genomic_DNA"/>
</dbReference>